<dbReference type="PANTHER" id="PTHR11264:SF0">
    <property type="entry name" value="URACIL-DNA GLYCOSYLASE"/>
    <property type="match status" value="1"/>
</dbReference>
<comment type="subcellular location">
    <subcellularLocation>
        <location evidence="9">Cytoplasm</location>
    </subcellularLocation>
</comment>
<organism evidence="13 14">
    <name type="scientific">Solibacillus merdavium</name>
    <dbReference type="NCBI Taxonomy" id="2762218"/>
    <lineage>
        <taxon>Bacteria</taxon>
        <taxon>Bacillati</taxon>
        <taxon>Bacillota</taxon>
        <taxon>Bacilli</taxon>
        <taxon>Bacillales</taxon>
        <taxon>Caryophanaceae</taxon>
        <taxon>Solibacillus</taxon>
    </lineage>
</organism>
<dbReference type="InterPro" id="IPR005122">
    <property type="entry name" value="Uracil-DNA_glycosylase-like"/>
</dbReference>
<name>A0ABR8XL43_9BACL</name>
<evidence type="ECO:0000256" key="1">
    <source>
        <dbReference type="ARBA" id="ARBA00001400"/>
    </source>
</evidence>
<dbReference type="SUPFAM" id="SSF52141">
    <property type="entry name" value="Uracil-DNA glycosylase-like"/>
    <property type="match status" value="1"/>
</dbReference>
<evidence type="ECO:0000259" key="12">
    <source>
        <dbReference type="SMART" id="SM00986"/>
    </source>
</evidence>
<comment type="similarity">
    <text evidence="3 9 11">Belongs to the uracil-DNA glycosylase (UDG) superfamily. UNG family.</text>
</comment>
<feature type="domain" description="Uracil-DNA glycosylase-like" evidence="12">
    <location>
        <begin position="50"/>
        <end position="212"/>
    </location>
</feature>
<evidence type="ECO:0000256" key="9">
    <source>
        <dbReference type="HAMAP-Rule" id="MF_00148"/>
    </source>
</evidence>
<evidence type="ECO:0000313" key="13">
    <source>
        <dbReference type="EMBL" id="MBD8032659.1"/>
    </source>
</evidence>
<dbReference type="NCBIfam" id="NF003589">
    <property type="entry name" value="PRK05254.1-2"/>
    <property type="match status" value="1"/>
</dbReference>
<evidence type="ECO:0000256" key="6">
    <source>
        <dbReference type="ARBA" id="ARBA00022763"/>
    </source>
</evidence>
<dbReference type="InterPro" id="IPR018085">
    <property type="entry name" value="Ura-DNA_Glyclase_AS"/>
</dbReference>
<keyword evidence="14" id="KW-1185">Reference proteome</keyword>
<dbReference type="SMART" id="SM00987">
    <property type="entry name" value="UreE_C"/>
    <property type="match status" value="1"/>
</dbReference>
<dbReference type="InterPro" id="IPR036895">
    <property type="entry name" value="Uracil-DNA_glycosylase-like_sf"/>
</dbReference>
<feature type="active site" description="Proton acceptor" evidence="9 10">
    <location>
        <position position="65"/>
    </location>
</feature>
<dbReference type="NCBIfam" id="NF003591">
    <property type="entry name" value="PRK05254.1-4"/>
    <property type="match status" value="1"/>
</dbReference>
<protein>
    <recommendedName>
        <fullName evidence="5 9">Uracil-DNA glycosylase</fullName>
        <shortName evidence="9">UDG</shortName>
        <ecNumber evidence="4 9">3.2.2.27</ecNumber>
    </recommendedName>
</protein>
<dbReference type="NCBIfam" id="NF003592">
    <property type="entry name" value="PRK05254.1-5"/>
    <property type="match status" value="1"/>
</dbReference>
<proteinExistence type="inferred from homology"/>
<dbReference type="EC" id="3.2.2.27" evidence="4 9"/>
<evidence type="ECO:0000256" key="8">
    <source>
        <dbReference type="ARBA" id="ARBA00023204"/>
    </source>
</evidence>
<keyword evidence="9" id="KW-0963">Cytoplasm</keyword>
<reference evidence="13 14" key="1">
    <citation type="submission" date="2020-08" db="EMBL/GenBank/DDBJ databases">
        <title>A Genomic Blueprint of the Chicken Gut Microbiome.</title>
        <authorList>
            <person name="Gilroy R."/>
            <person name="Ravi A."/>
            <person name="Getino M."/>
            <person name="Pursley I."/>
            <person name="Horton D.L."/>
            <person name="Alikhan N.-F."/>
            <person name="Baker D."/>
            <person name="Gharbi K."/>
            <person name="Hall N."/>
            <person name="Watson M."/>
            <person name="Adriaenssens E.M."/>
            <person name="Foster-Nyarko E."/>
            <person name="Jarju S."/>
            <person name="Secka A."/>
            <person name="Antonio M."/>
            <person name="Oren A."/>
            <person name="Chaudhuri R."/>
            <person name="La Ragione R.M."/>
            <person name="Hildebrand F."/>
            <person name="Pallen M.J."/>
        </authorList>
    </citation>
    <scope>NUCLEOTIDE SEQUENCE [LARGE SCALE GENOMIC DNA]</scope>
    <source>
        <strain evidence="13 14">Sa1YVA6</strain>
    </source>
</reference>
<dbReference type="GO" id="GO:0004844">
    <property type="term" value="F:uracil DNA N-glycosylase activity"/>
    <property type="evidence" value="ECO:0007669"/>
    <property type="project" value="UniProtKB-EC"/>
</dbReference>
<evidence type="ECO:0000256" key="4">
    <source>
        <dbReference type="ARBA" id="ARBA00012030"/>
    </source>
</evidence>
<dbReference type="NCBIfam" id="NF003588">
    <property type="entry name" value="PRK05254.1-1"/>
    <property type="match status" value="1"/>
</dbReference>
<dbReference type="InterPro" id="IPR002043">
    <property type="entry name" value="UDG_fam1"/>
</dbReference>
<keyword evidence="6 9" id="KW-0227">DNA damage</keyword>
<dbReference type="EMBL" id="JACSPW010000004">
    <property type="protein sequence ID" value="MBD8032659.1"/>
    <property type="molecule type" value="Genomic_DNA"/>
</dbReference>
<dbReference type="HAMAP" id="MF_00148">
    <property type="entry name" value="UDG"/>
    <property type="match status" value="1"/>
</dbReference>
<dbReference type="Pfam" id="PF03167">
    <property type="entry name" value="UDG"/>
    <property type="match status" value="1"/>
</dbReference>
<dbReference type="NCBIfam" id="TIGR00628">
    <property type="entry name" value="ung"/>
    <property type="match status" value="1"/>
</dbReference>
<accession>A0ABR8XL43</accession>
<dbReference type="RefSeq" id="WP_191703253.1">
    <property type="nucleotide sequence ID" value="NZ_JACSPW010000004.1"/>
</dbReference>
<comment type="function">
    <text evidence="2 9 11">Excises uracil residues from the DNA which can arise as a result of misincorporation of dUMP residues by DNA polymerase or due to deamination of cytosine.</text>
</comment>
<sequence>MIEQLTNSWKAILATQAQQSYYKNLQSFLETQYEMGTVYPKKEHILNALLLTDYDSVKVVILGQDPYHGPNQAHGLSFSVEQGQKMPPSLRNMMKELQQDLGCEIPGHGDLTSWAKQGVLLLNTVLTVQAGKANSHKGQGWEQFTDAVIEKLAERVQPIVFLLWGKPAQSKRILIERISDKHIILQAPHPSPLSAHRGFFGSRPYSKTNEALLSIGEKPINWCLDESGSKQSKLLL</sequence>
<keyword evidence="8 9" id="KW-0234">DNA repair</keyword>
<evidence type="ECO:0000256" key="5">
    <source>
        <dbReference type="ARBA" id="ARBA00018429"/>
    </source>
</evidence>
<evidence type="ECO:0000256" key="3">
    <source>
        <dbReference type="ARBA" id="ARBA00008184"/>
    </source>
</evidence>
<evidence type="ECO:0000313" key="14">
    <source>
        <dbReference type="Proteomes" id="UP000600565"/>
    </source>
</evidence>
<evidence type="ECO:0000256" key="11">
    <source>
        <dbReference type="RuleBase" id="RU003780"/>
    </source>
</evidence>
<gene>
    <name evidence="9" type="primary">ung</name>
    <name evidence="13" type="ORF">H9632_06230</name>
</gene>
<dbReference type="Proteomes" id="UP000600565">
    <property type="component" value="Unassembled WGS sequence"/>
</dbReference>
<dbReference type="Gene3D" id="3.40.470.10">
    <property type="entry name" value="Uracil-DNA glycosylase-like domain"/>
    <property type="match status" value="1"/>
</dbReference>
<dbReference type="CDD" id="cd10027">
    <property type="entry name" value="UDG-F1-like"/>
    <property type="match status" value="1"/>
</dbReference>
<evidence type="ECO:0000256" key="7">
    <source>
        <dbReference type="ARBA" id="ARBA00022801"/>
    </source>
</evidence>
<dbReference type="SMART" id="SM00986">
    <property type="entry name" value="UDG"/>
    <property type="match status" value="1"/>
</dbReference>
<evidence type="ECO:0000256" key="10">
    <source>
        <dbReference type="PROSITE-ProRule" id="PRU10072"/>
    </source>
</evidence>
<keyword evidence="7 9" id="KW-0378">Hydrolase</keyword>
<comment type="caution">
    <text evidence="13">The sequence shown here is derived from an EMBL/GenBank/DDBJ whole genome shotgun (WGS) entry which is preliminary data.</text>
</comment>
<dbReference type="PROSITE" id="PS00130">
    <property type="entry name" value="U_DNA_GLYCOSYLASE"/>
    <property type="match status" value="1"/>
</dbReference>
<keyword evidence="13" id="KW-0326">Glycosidase</keyword>
<evidence type="ECO:0000256" key="2">
    <source>
        <dbReference type="ARBA" id="ARBA00002631"/>
    </source>
</evidence>
<comment type="catalytic activity">
    <reaction evidence="1 9 11">
        <text>Hydrolyzes single-stranded DNA or mismatched double-stranded DNA and polynucleotides, releasing free uracil.</text>
        <dbReference type="EC" id="3.2.2.27"/>
    </reaction>
</comment>
<dbReference type="PANTHER" id="PTHR11264">
    <property type="entry name" value="URACIL-DNA GLYCOSYLASE"/>
    <property type="match status" value="1"/>
</dbReference>